<evidence type="ECO:0000313" key="2">
    <source>
        <dbReference type="EMBL" id="EAQ77761.1"/>
    </source>
</evidence>
<dbReference type="PANTHER" id="PTHR23150:SF19">
    <property type="entry name" value="FORMYLGLYCINE-GENERATING ENZYME"/>
    <property type="match status" value="1"/>
</dbReference>
<dbReference type="InterPro" id="IPR016187">
    <property type="entry name" value="CTDL_fold"/>
</dbReference>
<dbReference type="InterPro" id="IPR042095">
    <property type="entry name" value="SUMF_sf"/>
</dbReference>
<dbReference type="Pfam" id="PF03781">
    <property type="entry name" value="FGE-sulfatase"/>
    <property type="match status" value="1"/>
</dbReference>
<gene>
    <name evidence="2" type="ORF">DSM3645_25367</name>
</gene>
<sequence length="424" mass="47160">MSNGGWLDLNLVVERVADVASRQLCIPRDEIDSTSRLVEDLQCDSLDLVELLIELEEEFLVTIPDRPESPVGKSIFTRRPFRICDLAELVYLQQGTGMPVRRGWRRQIIADETNATPFTQLSGRCREDLCSPKVPRFEPLGCVQGIQQYRRRSDGMRCAWIPAAEFTMGSDALDAQTDEQPVRQVALDAYLIDAEPVSTTAYCRFLNSVVATPANLGDWFLLDPADDRIAQMPILQREVGWSPVAGAETMPMVLVSWYGANAYSLWANGFSFADYRSEAGFLPSEAQWEHAATGAYATEDPPSLDASLVYGQHHRGAVYHAANMPMAPVHLSAGVSKFGLHHMAGNVWQWCRDWYAEDFYARAESGAVNPVNMVESGVRSERGGSWVGPLDLCRTSYRRGRSPDARGRCLGFRCVSPVAHLALH</sequence>
<dbReference type="AlphaFoldDB" id="A4A0E1"/>
<dbReference type="GO" id="GO:0016301">
    <property type="term" value="F:kinase activity"/>
    <property type="evidence" value="ECO:0007669"/>
    <property type="project" value="UniProtKB-KW"/>
</dbReference>
<dbReference type="HOGENOM" id="CLU_713085_0_0_0"/>
<dbReference type="STRING" id="314230.DSM3645_25367"/>
<keyword evidence="2" id="KW-0808">Transferase</keyword>
<dbReference type="Pfam" id="PF00550">
    <property type="entry name" value="PP-binding"/>
    <property type="match status" value="1"/>
</dbReference>
<dbReference type="SUPFAM" id="SSF56436">
    <property type="entry name" value="C-type lectin-like"/>
    <property type="match status" value="1"/>
</dbReference>
<dbReference type="InterPro" id="IPR051043">
    <property type="entry name" value="Sulfatase_Mod_Factor_Kinase"/>
</dbReference>
<keyword evidence="2" id="KW-0418">Kinase</keyword>
<evidence type="ECO:0000259" key="1">
    <source>
        <dbReference type="PROSITE" id="PS50075"/>
    </source>
</evidence>
<dbReference type="PANTHER" id="PTHR23150">
    <property type="entry name" value="SULFATASE MODIFYING FACTOR 1, 2"/>
    <property type="match status" value="1"/>
</dbReference>
<accession>A4A0E1</accession>
<dbReference type="Proteomes" id="UP000004358">
    <property type="component" value="Unassembled WGS sequence"/>
</dbReference>
<dbReference type="OrthoDB" id="9812426at2"/>
<dbReference type="GO" id="GO:0120147">
    <property type="term" value="F:formylglycine-generating oxidase activity"/>
    <property type="evidence" value="ECO:0007669"/>
    <property type="project" value="TreeGrafter"/>
</dbReference>
<dbReference type="Gene3D" id="1.10.1200.10">
    <property type="entry name" value="ACP-like"/>
    <property type="match status" value="1"/>
</dbReference>
<dbReference type="Gene3D" id="3.90.1580.10">
    <property type="entry name" value="paralog of FGE (formylglycine-generating enzyme)"/>
    <property type="match status" value="1"/>
</dbReference>
<dbReference type="InterPro" id="IPR036736">
    <property type="entry name" value="ACP-like_sf"/>
</dbReference>
<feature type="domain" description="Carrier" evidence="1">
    <location>
        <begin position="10"/>
        <end position="94"/>
    </location>
</feature>
<dbReference type="eggNOG" id="COG0236">
    <property type="taxonomic scope" value="Bacteria"/>
</dbReference>
<reference evidence="2 3" key="1">
    <citation type="submission" date="2006-02" db="EMBL/GenBank/DDBJ databases">
        <authorList>
            <person name="Amann R."/>
            <person name="Ferriera S."/>
            <person name="Johnson J."/>
            <person name="Kravitz S."/>
            <person name="Halpern A."/>
            <person name="Remington K."/>
            <person name="Beeson K."/>
            <person name="Tran B."/>
            <person name="Rogers Y.-H."/>
            <person name="Friedman R."/>
            <person name="Venter J.C."/>
        </authorList>
    </citation>
    <scope>NUCLEOTIDE SEQUENCE [LARGE SCALE GENOMIC DNA]</scope>
    <source>
        <strain evidence="2 3">DSM 3645</strain>
    </source>
</reference>
<dbReference type="RefSeq" id="WP_002652968.1">
    <property type="nucleotide sequence ID" value="NZ_CH672376.1"/>
</dbReference>
<dbReference type="eggNOG" id="COG1262">
    <property type="taxonomic scope" value="Bacteria"/>
</dbReference>
<dbReference type="EMBL" id="AANZ01000028">
    <property type="protein sequence ID" value="EAQ77761.1"/>
    <property type="molecule type" value="Genomic_DNA"/>
</dbReference>
<dbReference type="PROSITE" id="PS50075">
    <property type="entry name" value="CARRIER"/>
    <property type="match status" value="1"/>
</dbReference>
<comment type="caution">
    <text evidence="2">The sequence shown here is derived from an EMBL/GenBank/DDBJ whole genome shotgun (WGS) entry which is preliminary data.</text>
</comment>
<organism evidence="2 3">
    <name type="scientific">Blastopirellula marina DSM 3645</name>
    <dbReference type="NCBI Taxonomy" id="314230"/>
    <lineage>
        <taxon>Bacteria</taxon>
        <taxon>Pseudomonadati</taxon>
        <taxon>Planctomycetota</taxon>
        <taxon>Planctomycetia</taxon>
        <taxon>Pirellulales</taxon>
        <taxon>Pirellulaceae</taxon>
        <taxon>Blastopirellula</taxon>
    </lineage>
</organism>
<protein>
    <submittedName>
        <fullName evidence="2">Serine/threonine-protein kinase</fullName>
    </submittedName>
</protein>
<evidence type="ECO:0000313" key="3">
    <source>
        <dbReference type="Proteomes" id="UP000004358"/>
    </source>
</evidence>
<name>A4A0E1_9BACT</name>
<proteinExistence type="predicted"/>
<dbReference type="InterPro" id="IPR005532">
    <property type="entry name" value="SUMF_dom"/>
</dbReference>
<dbReference type="SUPFAM" id="SSF47336">
    <property type="entry name" value="ACP-like"/>
    <property type="match status" value="1"/>
</dbReference>
<dbReference type="InterPro" id="IPR009081">
    <property type="entry name" value="PP-bd_ACP"/>
</dbReference>